<protein>
    <submittedName>
        <fullName evidence="5">Rhotekin 2</fullName>
    </submittedName>
</protein>
<dbReference type="InterPro" id="IPR011072">
    <property type="entry name" value="HR1_rho-bd"/>
</dbReference>
<feature type="region of interest" description="Disordered" evidence="2">
    <location>
        <begin position="1"/>
        <end position="38"/>
    </location>
</feature>
<reference evidence="5" key="3">
    <citation type="submission" date="2025-09" db="UniProtKB">
        <authorList>
            <consortium name="Ensembl"/>
        </authorList>
    </citation>
    <scope>IDENTIFICATION</scope>
</reference>
<dbReference type="InterPro" id="IPR012966">
    <property type="entry name" value="AHD"/>
</dbReference>
<dbReference type="CDD" id="cd13249">
    <property type="entry name" value="PH_rhotekin2"/>
    <property type="match status" value="1"/>
</dbReference>
<evidence type="ECO:0000256" key="2">
    <source>
        <dbReference type="SAM" id="MobiDB-lite"/>
    </source>
</evidence>
<dbReference type="Ensembl" id="ENSPMRT00000016099.1">
    <property type="protein sequence ID" value="ENSPMRP00000015068.1"/>
    <property type="gene ID" value="ENSPMRG00000010055.1"/>
</dbReference>
<dbReference type="GO" id="GO:0030097">
    <property type="term" value="P:hemopoiesis"/>
    <property type="evidence" value="ECO:0007669"/>
    <property type="project" value="Ensembl"/>
</dbReference>
<feature type="compositionally biased region" description="Low complexity" evidence="2">
    <location>
        <begin position="627"/>
        <end position="639"/>
    </location>
</feature>
<reference evidence="5" key="2">
    <citation type="submission" date="2025-08" db="UniProtKB">
        <authorList>
            <consortium name="Ensembl"/>
        </authorList>
    </citation>
    <scope>IDENTIFICATION</scope>
</reference>
<dbReference type="PANTHER" id="PTHR21538:SF21">
    <property type="entry name" value="RHOTEKIN-2"/>
    <property type="match status" value="1"/>
</dbReference>
<dbReference type="GO" id="GO:1901224">
    <property type="term" value="P:positive regulation of non-canonical NF-kappaB signal transduction"/>
    <property type="evidence" value="ECO:0007669"/>
    <property type="project" value="Ensembl"/>
</dbReference>
<dbReference type="GeneTree" id="ENSGT00940000157470"/>
<feature type="region of interest" description="Disordered" evidence="2">
    <location>
        <begin position="583"/>
        <end position="674"/>
    </location>
</feature>
<reference evidence="5 6" key="1">
    <citation type="journal article" date="2019" name="Proc. Natl. Acad. Sci. U.S.A.">
        <title>Regulatory changes in pterin and carotenoid genes underlie balanced color polymorphisms in the wall lizard.</title>
        <authorList>
            <person name="Andrade P."/>
            <person name="Pinho C."/>
            <person name="Perez I de Lanuza G."/>
            <person name="Afonso S."/>
            <person name="Brejcha J."/>
            <person name="Rubin C.J."/>
            <person name="Wallerman O."/>
            <person name="Pereira P."/>
            <person name="Sabatino S.J."/>
            <person name="Bellati A."/>
            <person name="Pellitteri-Rosa D."/>
            <person name="Bosakova Z."/>
            <person name="Bunikis I."/>
            <person name="Carretero M.A."/>
            <person name="Feiner N."/>
            <person name="Marsik P."/>
            <person name="Pauperio F."/>
            <person name="Salvi D."/>
            <person name="Soler L."/>
            <person name="While G.M."/>
            <person name="Uller T."/>
            <person name="Font E."/>
            <person name="Andersson L."/>
            <person name="Carneiro M."/>
        </authorList>
    </citation>
    <scope>NUCLEOTIDE SEQUENCE</scope>
</reference>
<evidence type="ECO:0000256" key="1">
    <source>
        <dbReference type="PROSITE-ProRule" id="PRU01207"/>
    </source>
</evidence>
<dbReference type="SMART" id="SM00233">
    <property type="entry name" value="PH"/>
    <property type="match status" value="1"/>
</dbReference>
<evidence type="ECO:0000259" key="3">
    <source>
        <dbReference type="PROSITE" id="PS50003"/>
    </source>
</evidence>
<feature type="domain" description="REM-1" evidence="4">
    <location>
        <begin position="25"/>
        <end position="101"/>
    </location>
</feature>
<dbReference type="InterPro" id="IPR001849">
    <property type="entry name" value="PH_domain"/>
</dbReference>
<gene>
    <name evidence="5" type="primary">RTKN2</name>
</gene>
<dbReference type="InterPro" id="IPR011993">
    <property type="entry name" value="PH-like_dom_sf"/>
</dbReference>
<evidence type="ECO:0000259" key="4">
    <source>
        <dbReference type="PROSITE" id="PS51860"/>
    </source>
</evidence>
<dbReference type="GO" id="GO:0005634">
    <property type="term" value="C:nucleus"/>
    <property type="evidence" value="ECO:0007669"/>
    <property type="project" value="Ensembl"/>
</dbReference>
<dbReference type="SMART" id="SM00742">
    <property type="entry name" value="Hr1"/>
    <property type="match status" value="1"/>
</dbReference>
<keyword evidence="6" id="KW-1185">Reference proteome</keyword>
<dbReference type="OMA" id="GNHKMVI"/>
<name>A0A670ISG9_PODMU</name>
<proteinExistence type="predicted"/>
<dbReference type="GO" id="GO:2001243">
    <property type="term" value="P:negative regulation of intrinsic apoptotic signaling pathway"/>
    <property type="evidence" value="ECO:0007669"/>
    <property type="project" value="Ensembl"/>
</dbReference>
<dbReference type="SUPFAM" id="SSF50729">
    <property type="entry name" value="PH domain-like"/>
    <property type="match status" value="1"/>
</dbReference>
<dbReference type="GO" id="GO:0005737">
    <property type="term" value="C:cytoplasm"/>
    <property type="evidence" value="ECO:0007669"/>
    <property type="project" value="Ensembl"/>
</dbReference>
<dbReference type="GO" id="GO:0005886">
    <property type="term" value="C:plasma membrane"/>
    <property type="evidence" value="ECO:0007669"/>
    <property type="project" value="Ensembl"/>
</dbReference>
<sequence>MRRCRAGRAADEQQVKEDQAQCPPDKGKPLRLDRPECHPIGGSIQEKIDFETRMREGICKLLAVSTQKDQILHAVKNLMVCNARILAYRTELQKQTGESTMKRTTVRALSLAHLVKRHSGFMAKGPSDHASAFSCVSSTEAKEEVNCFTLLLCPSCTSFCYEKRGYLEKFAQDTRCSDFAAKDREACGGRLAISDLRIPLMWKGSDHFSSRDRTQRYSVFCLLKAGTQVFDTDLLIVDKAITDICFEGATIFEEAGPAFQLKIEVYSCCCTEESSTITNTPKKLVKKLKTSIGKAAGKKLSPVLDDSNPESLLLADAAVVGAKYNLLAHASLGLESVNNNFRTHNLTAVGDEESSFWLPLYGSLCCRLIAQPYCMTKDMMTGFLSQQQKIGNVTGWRKLYCVLRGGKLLCYCTPEEIEAKVEPTLTVSVNKETRIRAVDKDTPINSNNFSVINPEAGETVTQIFAVESREDLYNWMEAFWQHFYDFSQWKHCCEEFMKIEIMSPRKPPLFLTKEATSVYQDMSIDSPVKHEAFPDTVQRKVEEVNGELPIGQQEHLPPSWAAMFDGSHHMLVQKSLLPGAKEEAISPSEGKGKKRRAPLPPSDKPPYTTGAQTMSDQLGKENIWNNSHKNSSPDSISSSVPHFKQPIAAPRRPTPWQKGTFADSENPANSGCIF</sequence>
<dbReference type="GO" id="GO:0007165">
    <property type="term" value="P:signal transduction"/>
    <property type="evidence" value="ECO:0007669"/>
    <property type="project" value="InterPro"/>
</dbReference>
<dbReference type="AlphaFoldDB" id="A0A670ISG9"/>
<organism evidence="5 6">
    <name type="scientific">Podarcis muralis</name>
    <name type="common">Wall lizard</name>
    <name type="synonym">Lacerta muralis</name>
    <dbReference type="NCBI Taxonomy" id="64176"/>
    <lineage>
        <taxon>Eukaryota</taxon>
        <taxon>Metazoa</taxon>
        <taxon>Chordata</taxon>
        <taxon>Craniata</taxon>
        <taxon>Vertebrata</taxon>
        <taxon>Euteleostomi</taxon>
        <taxon>Lepidosauria</taxon>
        <taxon>Squamata</taxon>
        <taxon>Bifurcata</taxon>
        <taxon>Unidentata</taxon>
        <taxon>Episquamata</taxon>
        <taxon>Laterata</taxon>
        <taxon>Lacertibaenia</taxon>
        <taxon>Lacertidae</taxon>
        <taxon>Podarcis</taxon>
    </lineage>
</organism>
<dbReference type="Pfam" id="PF08174">
    <property type="entry name" value="Anillin"/>
    <property type="match status" value="1"/>
</dbReference>
<dbReference type="Pfam" id="PF00169">
    <property type="entry name" value="PH"/>
    <property type="match status" value="1"/>
</dbReference>
<dbReference type="PROSITE" id="PS50003">
    <property type="entry name" value="PH_DOMAIN"/>
    <property type="match status" value="1"/>
</dbReference>
<dbReference type="PANTHER" id="PTHR21538">
    <property type="entry name" value="ANILLIN/RHOTEKIN RTKN"/>
    <property type="match status" value="1"/>
</dbReference>
<dbReference type="Proteomes" id="UP000472272">
    <property type="component" value="Chromosome 5"/>
</dbReference>
<keyword evidence="1" id="KW-0175">Coiled coil</keyword>
<feature type="domain" description="PH" evidence="3">
    <location>
        <begin position="377"/>
        <end position="484"/>
    </location>
</feature>
<evidence type="ECO:0000313" key="5">
    <source>
        <dbReference type="Ensembl" id="ENSPMRP00000015068.1"/>
    </source>
</evidence>
<evidence type="ECO:0000313" key="6">
    <source>
        <dbReference type="Proteomes" id="UP000472272"/>
    </source>
</evidence>
<dbReference type="PROSITE" id="PS51860">
    <property type="entry name" value="REM_1"/>
    <property type="match status" value="1"/>
</dbReference>
<dbReference type="Gene3D" id="2.30.29.30">
    <property type="entry name" value="Pleckstrin-homology domain (PH domain)/Phosphotyrosine-binding domain (PTB)"/>
    <property type="match status" value="1"/>
</dbReference>
<dbReference type="GO" id="GO:0008284">
    <property type="term" value="P:positive regulation of cell population proliferation"/>
    <property type="evidence" value="ECO:0007669"/>
    <property type="project" value="Ensembl"/>
</dbReference>
<accession>A0A670ISG9</accession>
<feature type="compositionally biased region" description="Basic and acidic residues" evidence="2">
    <location>
        <begin position="8"/>
        <end position="37"/>
    </location>
</feature>
<dbReference type="InterPro" id="IPR051364">
    <property type="entry name" value="Cytokinesis/Rho-signaling"/>
</dbReference>